<dbReference type="InterPro" id="IPR001214">
    <property type="entry name" value="SET_dom"/>
</dbReference>
<organism evidence="2 3">
    <name type="scientific">Tripterygium wilfordii</name>
    <name type="common">Thunder God vine</name>
    <dbReference type="NCBI Taxonomy" id="458696"/>
    <lineage>
        <taxon>Eukaryota</taxon>
        <taxon>Viridiplantae</taxon>
        <taxon>Streptophyta</taxon>
        <taxon>Embryophyta</taxon>
        <taxon>Tracheophyta</taxon>
        <taxon>Spermatophyta</taxon>
        <taxon>Magnoliopsida</taxon>
        <taxon>eudicotyledons</taxon>
        <taxon>Gunneridae</taxon>
        <taxon>Pentapetalae</taxon>
        <taxon>rosids</taxon>
        <taxon>fabids</taxon>
        <taxon>Celastrales</taxon>
        <taxon>Celastraceae</taxon>
        <taxon>Tripterygium</taxon>
    </lineage>
</organism>
<evidence type="ECO:0000259" key="1">
    <source>
        <dbReference type="Pfam" id="PF00856"/>
    </source>
</evidence>
<evidence type="ECO:0000313" key="2">
    <source>
        <dbReference type="EMBL" id="KAF5749216.1"/>
    </source>
</evidence>
<dbReference type="EMBL" id="JAAARO010000004">
    <property type="protein sequence ID" value="KAF5749216.1"/>
    <property type="molecule type" value="Genomic_DNA"/>
</dbReference>
<sequence>MEMEMEMEMRASEDTEMGRDITPPLPPIAYSLHNSFLLSHCSSCFSPLSSSLRYPPLLPNPSSTHHVFYCSPQCSSSDSPLHFSTAEFHLLHSPSIPDDDSADLRVALRLLLSLPDSATQIDRVAGLLTNRHKLSSSGNTEILTRIRDGAREMAAARRARCGVTEDDEDDVVLEEAALCLVITNAVEVQDADGRAIGISVYDTAFSWINHNCSPNACYRFLLNFTNTESSSSGESVLRIVPAANQGDTSVCTHNQSKKGCKNYGPKIIVRSIRRIKKGEEVTIAYTDLLQPKEIFVSKLDSSILGCCVYIEKATDNLTDYIEQVVNDYLSVGDPESCCKRLENVLNQGFFYEQLETRKENSPLNFNVRLHPLHHLSLSSIYMTLASAYKIRASDLYALHTELDKRLRKAFAMIRTSAAYSLLLAGATHHLYCFDSSLIASVANFWTSAGESLVNLARSSLWDLFETSELPISDVSSVVKHGCPKCSLVNTFDANLSHIQALLADFENICNKFLDCITNLTQKVWSFLIRGCHYLNVVKDPIDFSWLESSNALDMEAWLGGSIGTDESSCMMVEALCHDHQRRNIFLLGVHCLLYGGFLVSVCYGQHSHLIHHISTVLCPVEHVIE</sequence>
<proteinExistence type="predicted"/>
<reference evidence="2 3" key="1">
    <citation type="journal article" date="2020" name="Nat. Commun.">
        <title>Genome of Tripterygium wilfordii and identification of cytochrome P450 involved in triptolide biosynthesis.</title>
        <authorList>
            <person name="Tu L."/>
            <person name="Su P."/>
            <person name="Zhang Z."/>
            <person name="Gao L."/>
            <person name="Wang J."/>
            <person name="Hu T."/>
            <person name="Zhou J."/>
            <person name="Zhang Y."/>
            <person name="Zhao Y."/>
            <person name="Liu Y."/>
            <person name="Song Y."/>
            <person name="Tong Y."/>
            <person name="Lu Y."/>
            <person name="Yang J."/>
            <person name="Xu C."/>
            <person name="Jia M."/>
            <person name="Peters R.J."/>
            <person name="Huang L."/>
            <person name="Gao W."/>
        </authorList>
    </citation>
    <scope>NUCLEOTIDE SEQUENCE [LARGE SCALE GENOMIC DNA]</scope>
    <source>
        <strain evidence="3">cv. XIE 37</strain>
        <tissue evidence="2">Leaf</tissue>
    </source>
</reference>
<name>A0A7J7DSW3_TRIWF</name>
<dbReference type="Gene3D" id="6.10.140.2220">
    <property type="match status" value="1"/>
</dbReference>
<dbReference type="Gene3D" id="2.170.270.10">
    <property type="entry name" value="SET domain"/>
    <property type="match status" value="1"/>
</dbReference>
<keyword evidence="3" id="KW-1185">Reference proteome</keyword>
<gene>
    <name evidence="2" type="ORF">HS088_TW04G01180</name>
</gene>
<dbReference type="Pfam" id="PF00856">
    <property type="entry name" value="SET"/>
    <property type="match status" value="1"/>
</dbReference>
<feature type="domain" description="SET" evidence="1">
    <location>
        <begin position="200"/>
        <end position="285"/>
    </location>
</feature>
<comment type="caution">
    <text evidence="2">The sequence shown here is derived from an EMBL/GenBank/DDBJ whole genome shotgun (WGS) entry which is preliminary data.</text>
</comment>
<dbReference type="AlphaFoldDB" id="A0A7J7DSW3"/>
<dbReference type="SUPFAM" id="SSF82199">
    <property type="entry name" value="SET domain"/>
    <property type="match status" value="1"/>
</dbReference>
<accession>A0A7J7DSW3</accession>
<evidence type="ECO:0000313" key="3">
    <source>
        <dbReference type="Proteomes" id="UP000593562"/>
    </source>
</evidence>
<dbReference type="FunCoup" id="A0A7J7DSW3">
    <property type="interactions" value="417"/>
</dbReference>
<dbReference type="PANTHER" id="PTHR47780:SF1">
    <property type="entry name" value="PROTEIN SET DOMAIN GROUP 41"/>
    <property type="match status" value="1"/>
</dbReference>
<dbReference type="Gene3D" id="1.10.220.160">
    <property type="match status" value="1"/>
</dbReference>
<dbReference type="InterPro" id="IPR046341">
    <property type="entry name" value="SET_dom_sf"/>
</dbReference>
<dbReference type="Proteomes" id="UP000593562">
    <property type="component" value="Unassembled WGS sequence"/>
</dbReference>
<dbReference type="InParanoid" id="A0A7J7DSW3"/>
<protein>
    <submittedName>
        <fullName evidence="2">SET domain-containing protein putative isoform 3</fullName>
    </submittedName>
</protein>
<dbReference type="PANTHER" id="PTHR47780">
    <property type="entry name" value="PROTEIN SET DOMAIN GROUP 41"/>
    <property type="match status" value="1"/>
</dbReference>